<dbReference type="PANTHER" id="PTHR46268">
    <property type="entry name" value="STRESS RESPONSE PROTEIN NHAX"/>
    <property type="match status" value="1"/>
</dbReference>
<accession>A0A511YJS9</accession>
<dbReference type="InterPro" id="IPR006015">
    <property type="entry name" value="Universal_stress_UspA"/>
</dbReference>
<dbReference type="PANTHER" id="PTHR46268:SF6">
    <property type="entry name" value="UNIVERSAL STRESS PROTEIN UP12"/>
    <property type="match status" value="1"/>
</dbReference>
<name>A0A511YJS9_9FLAO</name>
<protein>
    <recommendedName>
        <fullName evidence="2">UspA domain-containing protein</fullName>
    </recommendedName>
</protein>
<dbReference type="AlphaFoldDB" id="A0A511YJS9"/>
<proteinExistence type="inferred from homology"/>
<keyword evidence="4" id="KW-1185">Reference proteome</keyword>
<dbReference type="Proteomes" id="UP000321863">
    <property type="component" value="Unassembled WGS sequence"/>
</dbReference>
<organism evidence="3 4">
    <name type="scientific">Chryseobacterium hagamense</name>
    <dbReference type="NCBI Taxonomy" id="395935"/>
    <lineage>
        <taxon>Bacteria</taxon>
        <taxon>Pseudomonadati</taxon>
        <taxon>Bacteroidota</taxon>
        <taxon>Flavobacteriia</taxon>
        <taxon>Flavobacteriales</taxon>
        <taxon>Weeksellaceae</taxon>
        <taxon>Chryseobacterium group</taxon>
        <taxon>Chryseobacterium</taxon>
    </lineage>
</organism>
<dbReference type="SUPFAM" id="SSF52402">
    <property type="entry name" value="Adenine nucleotide alpha hydrolases-like"/>
    <property type="match status" value="2"/>
</dbReference>
<reference evidence="3 4" key="1">
    <citation type="submission" date="2019-07" db="EMBL/GenBank/DDBJ databases">
        <title>Whole genome shotgun sequence of Chryseobacterium hagamense NBRC 105253.</title>
        <authorList>
            <person name="Hosoyama A."/>
            <person name="Uohara A."/>
            <person name="Ohji S."/>
            <person name="Ichikawa N."/>
        </authorList>
    </citation>
    <scope>NUCLEOTIDE SEQUENCE [LARGE SCALE GENOMIC DNA]</scope>
    <source>
        <strain evidence="3 4">NBRC 105253</strain>
    </source>
</reference>
<dbReference type="PRINTS" id="PR01438">
    <property type="entry name" value="UNVRSLSTRESS"/>
</dbReference>
<dbReference type="InterPro" id="IPR014729">
    <property type="entry name" value="Rossmann-like_a/b/a_fold"/>
</dbReference>
<dbReference type="RefSeq" id="WP_170234691.1">
    <property type="nucleotide sequence ID" value="NZ_BJYJ01000003.1"/>
</dbReference>
<evidence type="ECO:0000256" key="1">
    <source>
        <dbReference type="ARBA" id="ARBA00008791"/>
    </source>
</evidence>
<dbReference type="InterPro" id="IPR006016">
    <property type="entry name" value="UspA"/>
</dbReference>
<evidence type="ECO:0000313" key="3">
    <source>
        <dbReference type="EMBL" id="GEN75423.1"/>
    </source>
</evidence>
<comment type="similarity">
    <text evidence="1">Belongs to the universal stress protein A family.</text>
</comment>
<sequence>MKDFISIKTILVATDFSTRSDQAVKVAVHMARRHQARIILFYNFNSFFIIDRTGRQMVGKETISENFEQVENSLKLIKEYLYEQYDFTDCKTVTGNDTLISSLNKTIQEESVDLVITGASGKQGIKELILGSSSYQILTAANCSVLLVPEDSHQLNFKKILVPVRVLDKLHEKFDLSRLIAEKNKGTIRLLGISPQKQLADIRKAYIGLRKELRKSNIEHDASFIVTNDKAMEISRVSNDSEFDLIILNYQDEGNWKSFFSENFLKRIINRTSVPLLFFKDPNNTNPPTDPEEGMGYDITLPFPG</sequence>
<dbReference type="Gene3D" id="3.40.50.620">
    <property type="entry name" value="HUPs"/>
    <property type="match status" value="2"/>
</dbReference>
<feature type="domain" description="UspA" evidence="2">
    <location>
        <begin position="7"/>
        <end position="149"/>
    </location>
</feature>
<comment type="caution">
    <text evidence="3">The sequence shown here is derived from an EMBL/GenBank/DDBJ whole genome shotgun (WGS) entry which is preliminary data.</text>
</comment>
<dbReference type="CDD" id="cd00293">
    <property type="entry name" value="USP-like"/>
    <property type="match status" value="1"/>
</dbReference>
<evidence type="ECO:0000259" key="2">
    <source>
        <dbReference type="Pfam" id="PF00582"/>
    </source>
</evidence>
<gene>
    <name evidence="3" type="ORF">CHA01nite_11630</name>
</gene>
<dbReference type="EMBL" id="BJYJ01000003">
    <property type="protein sequence ID" value="GEN75423.1"/>
    <property type="molecule type" value="Genomic_DNA"/>
</dbReference>
<dbReference type="Pfam" id="PF00582">
    <property type="entry name" value="Usp"/>
    <property type="match status" value="1"/>
</dbReference>
<evidence type="ECO:0000313" key="4">
    <source>
        <dbReference type="Proteomes" id="UP000321863"/>
    </source>
</evidence>